<evidence type="ECO:0000313" key="3">
    <source>
        <dbReference type="Proteomes" id="UP000265520"/>
    </source>
</evidence>
<dbReference type="AlphaFoldDB" id="A0A392TXL5"/>
<protein>
    <submittedName>
        <fullName evidence="2">Uncharacterized protein</fullName>
    </submittedName>
</protein>
<feature type="region of interest" description="Disordered" evidence="1">
    <location>
        <begin position="26"/>
        <end position="56"/>
    </location>
</feature>
<name>A0A392TXL5_9FABA</name>
<keyword evidence="3" id="KW-1185">Reference proteome</keyword>
<evidence type="ECO:0000256" key="1">
    <source>
        <dbReference type="SAM" id="MobiDB-lite"/>
    </source>
</evidence>
<feature type="non-terminal residue" evidence="2">
    <location>
        <position position="70"/>
    </location>
</feature>
<accession>A0A392TXL5</accession>
<sequence>MNPPTVGDLSHLPMLAFVMQPDNDLSSQNRALRRPPLRVAPRPEQAETTHTQAAPCAIHSCATRHEQSNN</sequence>
<evidence type="ECO:0000313" key="2">
    <source>
        <dbReference type="EMBL" id="MCI65699.1"/>
    </source>
</evidence>
<proteinExistence type="predicted"/>
<organism evidence="2 3">
    <name type="scientific">Trifolium medium</name>
    <dbReference type="NCBI Taxonomy" id="97028"/>
    <lineage>
        <taxon>Eukaryota</taxon>
        <taxon>Viridiplantae</taxon>
        <taxon>Streptophyta</taxon>
        <taxon>Embryophyta</taxon>
        <taxon>Tracheophyta</taxon>
        <taxon>Spermatophyta</taxon>
        <taxon>Magnoliopsida</taxon>
        <taxon>eudicotyledons</taxon>
        <taxon>Gunneridae</taxon>
        <taxon>Pentapetalae</taxon>
        <taxon>rosids</taxon>
        <taxon>fabids</taxon>
        <taxon>Fabales</taxon>
        <taxon>Fabaceae</taxon>
        <taxon>Papilionoideae</taxon>
        <taxon>50 kb inversion clade</taxon>
        <taxon>NPAAA clade</taxon>
        <taxon>Hologalegina</taxon>
        <taxon>IRL clade</taxon>
        <taxon>Trifolieae</taxon>
        <taxon>Trifolium</taxon>
    </lineage>
</organism>
<comment type="caution">
    <text evidence="2">The sequence shown here is derived from an EMBL/GenBank/DDBJ whole genome shotgun (WGS) entry which is preliminary data.</text>
</comment>
<dbReference type="Proteomes" id="UP000265520">
    <property type="component" value="Unassembled WGS sequence"/>
</dbReference>
<dbReference type="EMBL" id="LXQA010680534">
    <property type="protein sequence ID" value="MCI65699.1"/>
    <property type="molecule type" value="Genomic_DNA"/>
</dbReference>
<reference evidence="2 3" key="1">
    <citation type="journal article" date="2018" name="Front. Plant Sci.">
        <title>Red Clover (Trifolium pratense) and Zigzag Clover (T. medium) - A Picture of Genomic Similarities and Differences.</title>
        <authorList>
            <person name="Dluhosova J."/>
            <person name="Istvanek J."/>
            <person name="Nedelnik J."/>
            <person name="Repkova J."/>
        </authorList>
    </citation>
    <scope>NUCLEOTIDE SEQUENCE [LARGE SCALE GENOMIC DNA]</scope>
    <source>
        <strain evidence="3">cv. 10/8</strain>
        <tissue evidence="2">Leaf</tissue>
    </source>
</reference>